<proteinExistence type="predicted"/>
<protein>
    <submittedName>
        <fullName evidence="1">Uncharacterized protein</fullName>
    </submittedName>
</protein>
<sequence length="210" mass="23677">MRLSTSPNQPTSASRIRCAKVQKFCSNLHKAFRICGTLQPKPPSVNFNGPAGAFLVELLIYNGAPFKDHWAYWVRSHHEPEIGVFIHATGDVRNGFQFEIKRSHDLRVTGNRPTKKIPLQWIDGKYFNESAMFNDGVHKIDTLPVCAFEASLYNVKAPGKSLNNVDDKGASRKKITQRNCQTWITESADQLALDGIFTQTVVAYLRDIEQ</sequence>
<dbReference type="Proteomes" id="UP000243498">
    <property type="component" value="Unassembled WGS sequence"/>
</dbReference>
<accession>A0A166X897</accession>
<reference evidence="1 2" key="1">
    <citation type="journal article" date="2016" name="Genome Biol. Evol.">
        <title>Divergent and convergent evolution of fungal pathogenicity.</title>
        <authorList>
            <person name="Shang Y."/>
            <person name="Xiao G."/>
            <person name="Zheng P."/>
            <person name="Cen K."/>
            <person name="Zhan S."/>
            <person name="Wang C."/>
        </authorList>
    </citation>
    <scope>NUCLEOTIDE SEQUENCE [LARGE SCALE GENOMIC DNA]</scope>
    <source>
        <strain evidence="1 2">RCEF 4871</strain>
    </source>
</reference>
<dbReference type="EMBL" id="AZHC01000041">
    <property type="protein sequence ID" value="OAA35527.1"/>
    <property type="molecule type" value="Genomic_DNA"/>
</dbReference>
<dbReference type="Pfam" id="PF20174">
    <property type="entry name" value="DUF6540"/>
    <property type="match status" value="1"/>
</dbReference>
<name>A0A166X897_METRR</name>
<gene>
    <name evidence="1" type="ORF">NOR_07912</name>
</gene>
<dbReference type="OrthoDB" id="2999773at2759"/>
<evidence type="ECO:0000313" key="2">
    <source>
        <dbReference type="Proteomes" id="UP000243498"/>
    </source>
</evidence>
<dbReference type="OMA" id="QRDCQTW"/>
<comment type="caution">
    <text evidence="1">The sequence shown here is derived from an EMBL/GenBank/DDBJ whole genome shotgun (WGS) entry which is preliminary data.</text>
</comment>
<dbReference type="STRING" id="1081105.A0A166X897"/>
<dbReference type="InterPro" id="IPR046670">
    <property type="entry name" value="DUF6540"/>
</dbReference>
<organism evidence="1 2">
    <name type="scientific">Metarhizium rileyi (strain RCEF 4871)</name>
    <name type="common">Nomuraea rileyi</name>
    <dbReference type="NCBI Taxonomy" id="1649241"/>
    <lineage>
        <taxon>Eukaryota</taxon>
        <taxon>Fungi</taxon>
        <taxon>Dikarya</taxon>
        <taxon>Ascomycota</taxon>
        <taxon>Pezizomycotina</taxon>
        <taxon>Sordariomycetes</taxon>
        <taxon>Hypocreomycetidae</taxon>
        <taxon>Hypocreales</taxon>
        <taxon>Clavicipitaceae</taxon>
        <taxon>Metarhizium</taxon>
    </lineage>
</organism>
<dbReference type="AlphaFoldDB" id="A0A166X897"/>
<keyword evidence="2" id="KW-1185">Reference proteome</keyword>
<evidence type="ECO:0000313" key="1">
    <source>
        <dbReference type="EMBL" id="OAA35527.1"/>
    </source>
</evidence>